<dbReference type="InterPro" id="IPR001647">
    <property type="entry name" value="HTH_TetR"/>
</dbReference>
<evidence type="ECO:0000313" key="7">
    <source>
        <dbReference type="Proteomes" id="UP000027178"/>
    </source>
</evidence>
<dbReference type="Gene3D" id="1.10.10.60">
    <property type="entry name" value="Homeodomain-like"/>
    <property type="match status" value="1"/>
</dbReference>
<proteinExistence type="predicted"/>
<dbReference type="PATRIC" id="fig|1348663.4.peg.192"/>
<dbReference type="PANTHER" id="PTHR30055">
    <property type="entry name" value="HTH-TYPE TRANSCRIPTIONAL REGULATOR RUTR"/>
    <property type="match status" value="1"/>
</dbReference>
<dbReference type="EMBL" id="JNBY01000007">
    <property type="protein sequence ID" value="KDN88135.1"/>
    <property type="molecule type" value="Genomic_DNA"/>
</dbReference>
<organism evidence="6 7">
    <name type="scientific">Kitasatospora cheerisanensis KCTC 2395</name>
    <dbReference type="NCBI Taxonomy" id="1348663"/>
    <lineage>
        <taxon>Bacteria</taxon>
        <taxon>Bacillati</taxon>
        <taxon>Actinomycetota</taxon>
        <taxon>Actinomycetes</taxon>
        <taxon>Kitasatosporales</taxon>
        <taxon>Streptomycetaceae</taxon>
        <taxon>Kitasatospora</taxon>
    </lineage>
</organism>
<evidence type="ECO:0000256" key="4">
    <source>
        <dbReference type="PROSITE-ProRule" id="PRU00335"/>
    </source>
</evidence>
<comment type="caution">
    <text evidence="6">The sequence shown here is derived from an EMBL/GenBank/DDBJ whole genome shotgun (WGS) entry which is preliminary data.</text>
</comment>
<feature type="domain" description="HTH tetR-type" evidence="5">
    <location>
        <begin position="14"/>
        <end position="74"/>
    </location>
</feature>
<dbReference type="SUPFAM" id="SSF46689">
    <property type="entry name" value="Homeodomain-like"/>
    <property type="match status" value="1"/>
</dbReference>
<dbReference type="PROSITE" id="PS50977">
    <property type="entry name" value="HTH_TETR_2"/>
    <property type="match status" value="1"/>
</dbReference>
<evidence type="ECO:0000256" key="2">
    <source>
        <dbReference type="ARBA" id="ARBA00023125"/>
    </source>
</evidence>
<dbReference type="InterPro" id="IPR023772">
    <property type="entry name" value="DNA-bd_HTH_TetR-type_CS"/>
</dbReference>
<dbReference type="PROSITE" id="PS01081">
    <property type="entry name" value="HTH_TETR_1"/>
    <property type="match status" value="1"/>
</dbReference>
<dbReference type="AlphaFoldDB" id="A0A066ZDC6"/>
<dbReference type="InterPro" id="IPR050109">
    <property type="entry name" value="HTH-type_TetR-like_transc_reg"/>
</dbReference>
<dbReference type="eggNOG" id="COG1309">
    <property type="taxonomic scope" value="Bacteria"/>
</dbReference>
<evidence type="ECO:0000259" key="5">
    <source>
        <dbReference type="PROSITE" id="PS50977"/>
    </source>
</evidence>
<keyword evidence="2 4" id="KW-0238">DNA-binding</keyword>
<keyword evidence="7" id="KW-1185">Reference proteome</keyword>
<sequence length="197" mass="21295">MRGMSEGARERGKARRREAILRAAYQLFAERGFEATTIAEIADRAEVSARTVTLYFPTKLDLATCHLGEFTGRLAHALNNRAPGTTTLEALETWLRADLAEHPAEGELDGLWEAMLDRNPQLRAVTNSRLAEAIQEGARIFAAERGAAPDAFTPRMVAAAAAAVVSELYLRPTEAHLEAAMAFLAAGISTLPPGQLP</sequence>
<keyword evidence="3" id="KW-0804">Transcription</keyword>
<dbReference type="Gene3D" id="1.10.357.10">
    <property type="entry name" value="Tetracycline Repressor, domain 2"/>
    <property type="match status" value="1"/>
</dbReference>
<reference evidence="6 7" key="1">
    <citation type="submission" date="2014-05" db="EMBL/GenBank/DDBJ databases">
        <title>Draft Genome Sequence of Kitasatospora cheerisanensis KCTC 2395.</title>
        <authorList>
            <person name="Nam D.H."/>
        </authorList>
    </citation>
    <scope>NUCLEOTIDE SEQUENCE [LARGE SCALE GENOMIC DNA]</scope>
    <source>
        <strain evidence="6 7">KCTC 2395</strain>
    </source>
</reference>
<dbReference type="GO" id="GO:0003700">
    <property type="term" value="F:DNA-binding transcription factor activity"/>
    <property type="evidence" value="ECO:0007669"/>
    <property type="project" value="TreeGrafter"/>
</dbReference>
<dbReference type="GO" id="GO:0000976">
    <property type="term" value="F:transcription cis-regulatory region binding"/>
    <property type="evidence" value="ECO:0007669"/>
    <property type="project" value="TreeGrafter"/>
</dbReference>
<feature type="DNA-binding region" description="H-T-H motif" evidence="4">
    <location>
        <begin position="37"/>
        <end position="56"/>
    </location>
</feature>
<dbReference type="InterPro" id="IPR009057">
    <property type="entry name" value="Homeodomain-like_sf"/>
</dbReference>
<dbReference type="PANTHER" id="PTHR30055:SF234">
    <property type="entry name" value="HTH-TYPE TRANSCRIPTIONAL REGULATOR BETI"/>
    <property type="match status" value="1"/>
</dbReference>
<name>A0A066ZDC6_9ACTN</name>
<dbReference type="HOGENOM" id="CLU_069356_2_2_11"/>
<dbReference type="PRINTS" id="PR00455">
    <property type="entry name" value="HTHTETR"/>
</dbReference>
<evidence type="ECO:0000313" key="6">
    <source>
        <dbReference type="EMBL" id="KDN88135.1"/>
    </source>
</evidence>
<accession>A0A066ZDC6</accession>
<dbReference type="Proteomes" id="UP000027178">
    <property type="component" value="Unassembled WGS sequence"/>
</dbReference>
<gene>
    <name evidence="6" type="ORF">KCH_02120</name>
</gene>
<keyword evidence="1" id="KW-0805">Transcription regulation</keyword>
<evidence type="ECO:0000256" key="1">
    <source>
        <dbReference type="ARBA" id="ARBA00023015"/>
    </source>
</evidence>
<protein>
    <recommendedName>
        <fullName evidence="5">HTH tetR-type domain-containing protein</fullName>
    </recommendedName>
</protein>
<dbReference type="Pfam" id="PF00440">
    <property type="entry name" value="TetR_N"/>
    <property type="match status" value="1"/>
</dbReference>
<evidence type="ECO:0000256" key="3">
    <source>
        <dbReference type="ARBA" id="ARBA00023163"/>
    </source>
</evidence>
<dbReference type="OrthoDB" id="956698at2"/>